<protein>
    <submittedName>
        <fullName evidence="1">Uncharacterized protein</fullName>
    </submittedName>
</protein>
<evidence type="ECO:0000313" key="1">
    <source>
        <dbReference type="EMBL" id="ASG63899.1"/>
    </source>
</evidence>
<sequence>MFAFFQRSNFCTSLKSSATSARENWLYSECKKSPYSKNVFSQRLKMPLSAHILQRRNKRLWHI</sequence>
<reference evidence="1 2" key="1">
    <citation type="submission" date="2017-06" db="EMBL/GenBank/DDBJ databases">
        <title>Origin of plasmid-mediated fosfomycin resistance gene fosA3.</title>
        <authorList>
            <person name="Ito R."/>
            <person name="Pacey M.P."/>
            <person name="Doi Y."/>
        </authorList>
    </citation>
    <scope>NUCLEOTIDE SEQUENCE [LARGE SCALE GENOMIC DNA]</scope>
    <source>
        <strain evidence="1 2">YDC799</strain>
    </source>
</reference>
<dbReference type="AlphaFoldDB" id="A0A248KK31"/>
<dbReference type="EMBL" id="CP022114">
    <property type="protein sequence ID" value="ASG63899.1"/>
    <property type="molecule type" value="Genomic_DNA"/>
</dbReference>
<gene>
    <name evidence="1" type="ORF">CEW81_18025</name>
</gene>
<evidence type="ECO:0000313" key="2">
    <source>
        <dbReference type="Proteomes" id="UP000197098"/>
    </source>
</evidence>
<organism evidence="1 2">
    <name type="scientific">Kluyvera genomosp. 3</name>
    <dbReference type="NCBI Taxonomy" id="2774055"/>
    <lineage>
        <taxon>Bacteria</taxon>
        <taxon>Pseudomonadati</taxon>
        <taxon>Pseudomonadota</taxon>
        <taxon>Gammaproteobacteria</taxon>
        <taxon>Enterobacterales</taxon>
        <taxon>Enterobacteriaceae</taxon>
        <taxon>Kluyvera</taxon>
    </lineage>
</organism>
<accession>A0A248KK31</accession>
<dbReference type="Proteomes" id="UP000197098">
    <property type="component" value="Chromosome"/>
</dbReference>
<proteinExistence type="predicted"/>
<name>A0A248KK31_9ENTR</name>